<gene>
    <name evidence="2" type="ORF">AGA_2019</name>
    <name evidence="3" type="ORF">GOB80_06190</name>
</gene>
<dbReference type="Gene3D" id="3.40.50.10330">
    <property type="entry name" value="Probable inorganic polyphosphate/atp-NAD kinase, domain 1"/>
    <property type="match status" value="1"/>
</dbReference>
<dbReference type="OrthoDB" id="8557048at2"/>
<proteinExistence type="predicted"/>
<dbReference type="AlphaFoldDB" id="A0A0U5BLC3"/>
<dbReference type="Proteomes" id="UP000068250">
    <property type="component" value="Chromosome I"/>
</dbReference>
<dbReference type="GO" id="GO:0016301">
    <property type="term" value="F:kinase activity"/>
    <property type="evidence" value="ECO:0007669"/>
    <property type="project" value="InterPro"/>
</dbReference>
<name>A0A0U5BLC3_9PROT</name>
<keyword evidence="5" id="KW-1185">Reference proteome</keyword>
<accession>A0A0U5BLC3</accession>
<sequence>MPDHLALIYNPFSRKNLKNGPDYLQSLQAVPNMLFYAPSTHAALEAAVEDLRTRGVSCIVVDGGDGTVGKVLSALHASAWPKDEWPPVAVIPSGNTNLIAADVGYGKRGAEALRFLQAELRSGQAMLKVKQRRPLVVRRKGHDGADVLGFFGGMGAFGRGISIAHHPAVLKRYAHDMAVVATLVMTVMQLLLPRQRDGWMAGAPARLEYDGKASNVRNHFMVLCTALNTLPYGVWPFWRAGGAACHGMHYLDVAAYPPSLMRAVWSLLRGKAPEWLRRMPAYQSGSVQALQMHTAEAFVLDGEILEPGEDEDFTIEAGPVVSFLYA</sequence>
<feature type="domain" description="DAGKc" evidence="1">
    <location>
        <begin position="48"/>
        <end position="140"/>
    </location>
</feature>
<dbReference type="InterPro" id="IPR017438">
    <property type="entry name" value="ATP-NAD_kinase_N"/>
</dbReference>
<dbReference type="SUPFAM" id="SSF111331">
    <property type="entry name" value="NAD kinase/diacylglycerol kinase-like"/>
    <property type="match status" value="1"/>
</dbReference>
<dbReference type="EMBL" id="WOTE01000002">
    <property type="protein sequence ID" value="NHO39281.1"/>
    <property type="molecule type" value="Genomic_DNA"/>
</dbReference>
<dbReference type="RefSeq" id="WP_083503610.1">
    <property type="nucleotide sequence ID" value="NZ_LN609302.1"/>
</dbReference>
<reference evidence="2" key="1">
    <citation type="submission" date="2014-09" db="EMBL/GenBank/DDBJ databases">
        <authorList>
            <person name="Magalhaes I.L.F."/>
            <person name="Oliveira U."/>
            <person name="Santos F.R."/>
            <person name="Vidigal T.H.D.A."/>
            <person name="Brescovit A.D."/>
            <person name="Santos A.J."/>
        </authorList>
    </citation>
    <scope>NUCLEOTIDE SEQUENCE</scope>
    <source>
        <strain evidence="2">LMG 23848T</strain>
    </source>
</reference>
<evidence type="ECO:0000313" key="3">
    <source>
        <dbReference type="EMBL" id="NHO39281.1"/>
    </source>
</evidence>
<evidence type="ECO:0000313" key="2">
    <source>
        <dbReference type="EMBL" id="CEF56492.1"/>
    </source>
</evidence>
<dbReference type="EMBL" id="LN609302">
    <property type="protein sequence ID" value="CEF56492.1"/>
    <property type="molecule type" value="Genomic_DNA"/>
</dbReference>
<dbReference type="PROSITE" id="PS50146">
    <property type="entry name" value="DAGK"/>
    <property type="match status" value="1"/>
</dbReference>
<evidence type="ECO:0000313" key="5">
    <source>
        <dbReference type="Proteomes" id="UP000657200"/>
    </source>
</evidence>
<dbReference type="InterPro" id="IPR001206">
    <property type="entry name" value="Diacylglycerol_kinase_cat_dom"/>
</dbReference>
<dbReference type="InterPro" id="IPR016064">
    <property type="entry name" value="NAD/diacylglycerol_kinase_sf"/>
</dbReference>
<organism evidence="2 4">
    <name type="scientific">Acetobacter ghanensis</name>
    <dbReference type="NCBI Taxonomy" id="431306"/>
    <lineage>
        <taxon>Bacteria</taxon>
        <taxon>Pseudomonadati</taxon>
        <taxon>Pseudomonadota</taxon>
        <taxon>Alphaproteobacteria</taxon>
        <taxon>Acetobacterales</taxon>
        <taxon>Acetobacteraceae</taxon>
        <taxon>Acetobacter</taxon>
    </lineage>
</organism>
<reference evidence="3 5" key="3">
    <citation type="journal article" date="2020" name="Int. J. Syst. Evol. Microbiol.">
        <title>Novel acetic acid bacteria from cider fermentations: Acetobacter conturbans sp. nov. and Acetobacter fallax sp. nov.</title>
        <authorList>
            <person name="Sombolestani A.S."/>
            <person name="Cleenwerck I."/>
            <person name="Cnockaert M."/>
            <person name="Borremans W."/>
            <person name="Wieme A.D."/>
            <person name="De Vuyst L."/>
            <person name="Vandamme P."/>
        </authorList>
    </citation>
    <scope>NUCLEOTIDE SEQUENCE [LARGE SCALE GENOMIC DNA]</scope>
    <source>
        <strain evidence="3 5">LMG 23848</strain>
    </source>
</reference>
<dbReference type="Proteomes" id="UP000657200">
    <property type="component" value="Unassembled WGS sequence"/>
</dbReference>
<dbReference type="STRING" id="431306.AGA_2019"/>
<dbReference type="Pfam" id="PF00781">
    <property type="entry name" value="DAGK_cat"/>
    <property type="match status" value="1"/>
</dbReference>
<protein>
    <recommendedName>
        <fullName evidence="1">DAGKc domain-containing protein</fullName>
    </recommendedName>
</protein>
<evidence type="ECO:0000259" key="1">
    <source>
        <dbReference type="PROSITE" id="PS50146"/>
    </source>
</evidence>
<evidence type="ECO:0000313" key="4">
    <source>
        <dbReference type="Proteomes" id="UP000068250"/>
    </source>
</evidence>
<reference evidence="4" key="2">
    <citation type="submission" date="2014-09" db="EMBL/GenBank/DDBJ databases">
        <authorList>
            <person name="Illeghems K.G."/>
        </authorList>
    </citation>
    <scope>NUCLEOTIDE SEQUENCE [LARGE SCALE GENOMIC DNA]</scope>
    <source>
        <strain evidence="4">LMG 23848T</strain>
    </source>
</reference>
<dbReference type="PATRIC" id="fig|431306.5.peg.2083"/>